<dbReference type="AlphaFoldDB" id="A0A3B4H3F0"/>
<dbReference type="InterPro" id="IPR020834">
    <property type="entry name" value="LipOase_CS"/>
</dbReference>
<dbReference type="SUPFAM" id="SSF48484">
    <property type="entry name" value="Lipoxigenase"/>
    <property type="match status" value="1"/>
</dbReference>
<evidence type="ECO:0000313" key="9">
    <source>
        <dbReference type="Ensembl" id="ENSPNYP00000030232.1"/>
    </source>
</evidence>
<evidence type="ECO:0000256" key="6">
    <source>
        <dbReference type="PIRSR" id="PIRSR601885-1"/>
    </source>
</evidence>
<feature type="binding site" evidence="6">
    <location>
        <position position="419"/>
    </location>
    <ligand>
        <name>Fe cation</name>
        <dbReference type="ChEBI" id="CHEBI:24875"/>
        <note>catalytic</note>
    </ligand>
</feature>
<keyword evidence="5 6" id="KW-0408">Iron</keyword>
<evidence type="ECO:0000256" key="3">
    <source>
        <dbReference type="ARBA" id="ARBA00022964"/>
    </source>
</evidence>
<organism evidence="9">
    <name type="scientific">Pundamilia nyererei</name>
    <dbReference type="NCBI Taxonomy" id="303518"/>
    <lineage>
        <taxon>Eukaryota</taxon>
        <taxon>Metazoa</taxon>
        <taxon>Chordata</taxon>
        <taxon>Craniata</taxon>
        <taxon>Vertebrata</taxon>
        <taxon>Euteleostomi</taxon>
        <taxon>Actinopterygii</taxon>
        <taxon>Neopterygii</taxon>
        <taxon>Teleostei</taxon>
        <taxon>Neoteleostei</taxon>
        <taxon>Acanthomorphata</taxon>
        <taxon>Ovalentaria</taxon>
        <taxon>Cichlomorphae</taxon>
        <taxon>Cichliformes</taxon>
        <taxon>Cichlidae</taxon>
        <taxon>African cichlids</taxon>
        <taxon>Pseudocrenilabrinae</taxon>
        <taxon>Haplochromini</taxon>
        <taxon>Pundamilia</taxon>
    </lineage>
</organism>
<proteinExistence type="inferred from homology"/>
<dbReference type="PRINTS" id="PR00087">
    <property type="entry name" value="LIPOXYGENASE"/>
</dbReference>
<dbReference type="Gene3D" id="3.10.450.60">
    <property type="match status" value="1"/>
</dbReference>
<keyword evidence="3 7" id="KW-0223">Dioxygenase</keyword>
<keyword evidence="2 6" id="KW-0479">Metal-binding</keyword>
<dbReference type="GO" id="GO:0034440">
    <property type="term" value="P:lipid oxidation"/>
    <property type="evidence" value="ECO:0007669"/>
    <property type="project" value="InterPro"/>
</dbReference>
<evidence type="ECO:0000259" key="8">
    <source>
        <dbReference type="PROSITE" id="PS51393"/>
    </source>
</evidence>
<dbReference type="Ensembl" id="ENSPNYT00000030968.1">
    <property type="protein sequence ID" value="ENSPNYP00000030232.1"/>
    <property type="gene ID" value="ENSPNYG00000022727.1"/>
</dbReference>
<dbReference type="InterPro" id="IPR036226">
    <property type="entry name" value="LipOase_C_sf"/>
</dbReference>
<dbReference type="PANTHER" id="PTHR11771">
    <property type="entry name" value="LIPOXYGENASE"/>
    <property type="match status" value="1"/>
</dbReference>
<dbReference type="InterPro" id="IPR001885">
    <property type="entry name" value="LipOase_mml"/>
</dbReference>
<dbReference type="PROSITE" id="PS51393">
    <property type="entry name" value="LIPOXYGENASE_3"/>
    <property type="match status" value="1"/>
</dbReference>
<feature type="domain" description="Lipoxygenase" evidence="8">
    <location>
        <begin position="1"/>
        <end position="419"/>
    </location>
</feature>
<feature type="binding site" evidence="6">
    <location>
        <position position="140"/>
    </location>
    <ligand>
        <name>Fe cation</name>
        <dbReference type="ChEBI" id="CHEBI:24875"/>
        <note>catalytic</note>
    </ligand>
</feature>
<comment type="similarity">
    <text evidence="1 7">Belongs to the lipoxygenase family.</text>
</comment>
<dbReference type="PROSITE" id="PS00711">
    <property type="entry name" value="LIPOXYGENASE_1"/>
    <property type="match status" value="1"/>
</dbReference>
<dbReference type="Pfam" id="PF00305">
    <property type="entry name" value="Lipoxygenase"/>
    <property type="match status" value="1"/>
</dbReference>
<accession>A0A3B4H3F0</accession>
<dbReference type="Gene3D" id="1.20.245.10">
    <property type="entry name" value="Lipoxygenase-1, Domain 5"/>
    <property type="match status" value="2"/>
</dbReference>
<name>A0A3B4H3F0_9CICH</name>
<evidence type="ECO:0000256" key="4">
    <source>
        <dbReference type="ARBA" id="ARBA00023002"/>
    </source>
</evidence>
<dbReference type="InterPro" id="IPR000907">
    <property type="entry name" value="LipOase"/>
</dbReference>
<dbReference type="InterPro" id="IPR013819">
    <property type="entry name" value="LipOase_C"/>
</dbReference>
<dbReference type="GO" id="GO:0005506">
    <property type="term" value="F:iron ion binding"/>
    <property type="evidence" value="ECO:0007669"/>
    <property type="project" value="InterPro"/>
</dbReference>
<evidence type="ECO:0000256" key="1">
    <source>
        <dbReference type="ARBA" id="ARBA00009419"/>
    </source>
</evidence>
<evidence type="ECO:0000256" key="5">
    <source>
        <dbReference type="ARBA" id="ARBA00023004"/>
    </source>
</evidence>
<sequence length="419" mass="47250">MEDWYFGYQCLNGSNPLMLRETRHLPPNLSVTSDMLRPFLPEGSSLEKELQKGNIYLLDYEVLDGVPANVINEKQTYLSAPLCLLHLNQQGQLLPIAIQLQQKPGPQNPVFLPSDSGYDWLLAKMWVHSADFQCHQLISHYLRTHMMAELCCVATLRQLPDAHPLHQLLLPHVKTSLKINFGARASLLASKGLFDQAVGSGLATLPLLLSRGSARISYRTLCVPEDLSDRGLDKLPQSFYAQDALRIWDTVHRFVTSWVELYYHGDDAVQRDPELHGWLTDINAHGFSNGAFYSRLPAEDVPPPHVCLLSLAVLQLDFAFWVPNCPVAMLRPPPQVKGAVTEDDIMSFLPDVNTTCRVLMALNGLSQPAIDFVRLRPLLIKHLHSLLPQLLLFKIFRNSQLELPYPYLSPERIENSVAI</sequence>
<evidence type="ECO:0000256" key="2">
    <source>
        <dbReference type="ARBA" id="ARBA00022723"/>
    </source>
</evidence>
<dbReference type="InterPro" id="IPR020833">
    <property type="entry name" value="LipOase_Fe_BS"/>
</dbReference>
<protein>
    <submittedName>
        <fullName evidence="9">Hydroperoxide isomerase ALOXE3-like</fullName>
    </submittedName>
</protein>
<reference evidence="9" key="1">
    <citation type="submission" date="2023-09" db="UniProtKB">
        <authorList>
            <consortium name="Ensembl"/>
        </authorList>
    </citation>
    <scope>IDENTIFICATION</scope>
</reference>
<dbReference type="GO" id="GO:0016702">
    <property type="term" value="F:oxidoreductase activity, acting on single donors with incorporation of molecular oxygen, incorporation of two atoms of oxygen"/>
    <property type="evidence" value="ECO:0007669"/>
    <property type="project" value="InterPro"/>
</dbReference>
<keyword evidence="4 7" id="KW-0560">Oxidoreductase</keyword>
<dbReference type="PRINTS" id="PR00467">
    <property type="entry name" value="MAMLPOXGNASE"/>
</dbReference>
<feature type="binding site" evidence="6">
    <location>
        <position position="145"/>
    </location>
    <ligand>
        <name>Fe cation</name>
        <dbReference type="ChEBI" id="CHEBI:24875"/>
        <note>catalytic</note>
    </ligand>
</feature>
<dbReference type="GeneTree" id="ENSGT00940000155191"/>
<evidence type="ECO:0000256" key="7">
    <source>
        <dbReference type="RuleBase" id="RU003974"/>
    </source>
</evidence>
<dbReference type="PROSITE" id="PS00081">
    <property type="entry name" value="LIPOXYGENASE_2"/>
    <property type="match status" value="1"/>
</dbReference>
<comment type="cofactor">
    <cofactor evidence="6">
        <name>Fe cation</name>
        <dbReference type="ChEBI" id="CHEBI:24875"/>
    </cofactor>
    <text evidence="6">Binds 1 Fe cation per subunit.</text>
</comment>